<feature type="transmembrane region" description="Helical" evidence="1">
    <location>
        <begin position="158"/>
        <end position="180"/>
    </location>
</feature>
<dbReference type="InterPro" id="IPR021994">
    <property type="entry name" value="DUF3592"/>
</dbReference>
<feature type="domain" description="DUF3592" evidence="2">
    <location>
        <begin position="67"/>
        <end position="156"/>
    </location>
</feature>
<dbReference type="Pfam" id="PF12158">
    <property type="entry name" value="DUF3592"/>
    <property type="match status" value="1"/>
</dbReference>
<accession>A0AAE3N9N3</accession>
<evidence type="ECO:0000313" key="3">
    <source>
        <dbReference type="EMBL" id="MDA7417706.1"/>
    </source>
</evidence>
<name>A0AAE3N9N3_9BURK</name>
<organism evidence="3 4">
    <name type="scientific">Xenophilus arseniciresistens</name>
    <dbReference type="NCBI Taxonomy" id="1283306"/>
    <lineage>
        <taxon>Bacteria</taxon>
        <taxon>Pseudomonadati</taxon>
        <taxon>Pseudomonadota</taxon>
        <taxon>Betaproteobacteria</taxon>
        <taxon>Burkholderiales</taxon>
        <taxon>Comamonadaceae</taxon>
        <taxon>Xenophilus</taxon>
    </lineage>
</organism>
<dbReference type="Proteomes" id="UP001212602">
    <property type="component" value="Unassembled WGS sequence"/>
</dbReference>
<reference evidence="3" key="1">
    <citation type="submission" date="2023-01" db="EMBL/GenBank/DDBJ databases">
        <title>Xenophilus mangrovi sp. nov., isolated from soil of Mangrove nature reserve.</title>
        <authorList>
            <person name="Xu S."/>
            <person name="Liu Z."/>
            <person name="Xu Y."/>
        </authorList>
    </citation>
    <scope>NUCLEOTIDE SEQUENCE</scope>
    <source>
        <strain evidence="3">YW8</strain>
    </source>
</reference>
<proteinExistence type="predicted"/>
<keyword evidence="4" id="KW-1185">Reference proteome</keyword>
<dbReference type="RefSeq" id="WP_271428945.1">
    <property type="nucleotide sequence ID" value="NZ_JAQIPB010000007.1"/>
</dbReference>
<evidence type="ECO:0000313" key="4">
    <source>
        <dbReference type="Proteomes" id="UP001212602"/>
    </source>
</evidence>
<protein>
    <submittedName>
        <fullName evidence="3">DUF3592 domain-containing protein</fullName>
    </submittedName>
</protein>
<keyword evidence="1" id="KW-0812">Transmembrane</keyword>
<dbReference type="EMBL" id="JAQIPB010000007">
    <property type="protein sequence ID" value="MDA7417706.1"/>
    <property type="molecule type" value="Genomic_DNA"/>
</dbReference>
<evidence type="ECO:0000256" key="1">
    <source>
        <dbReference type="SAM" id="Phobius"/>
    </source>
</evidence>
<feature type="transmembrane region" description="Helical" evidence="1">
    <location>
        <begin position="22"/>
        <end position="48"/>
    </location>
</feature>
<gene>
    <name evidence="3" type="ORF">PGB34_15190</name>
</gene>
<dbReference type="AlphaFoldDB" id="A0AAE3N9N3"/>
<evidence type="ECO:0000259" key="2">
    <source>
        <dbReference type="Pfam" id="PF12158"/>
    </source>
</evidence>
<keyword evidence="1" id="KW-1133">Transmembrane helix</keyword>
<keyword evidence="1" id="KW-0472">Membrane</keyword>
<comment type="caution">
    <text evidence="3">The sequence shown here is derived from an EMBL/GenBank/DDBJ whole genome shotgun (WGS) entry which is preliminary data.</text>
</comment>
<sequence length="190" mass="20470">MQACTNGTAMRFAPNTSFGMKLALWAFALVVGGGFALVLFGGGGWLLYLGGGQVIEGLQSRGWPSAPAQVVHAGVVQKTSGRTRNANGKVYAVELRYTFELAGQRHAGTRRSLDDEGKLLGQEHAEGIVRSFPVGSRVTAHYDPDSPARSLLTPGVPVTGVLLILFGLGLWICGLLPLWWMRPRRRAARR</sequence>